<evidence type="ECO:0000313" key="3">
    <source>
        <dbReference type="Proteomes" id="UP001187192"/>
    </source>
</evidence>
<accession>A0AA88JIU7</accession>
<sequence length="37" mass="4135">STILLAILCFSSKINGTPQPARIRQRRDSDDLEQPPP</sequence>
<gene>
    <name evidence="2" type="ORF">TIFTF001_056156</name>
</gene>
<name>A0AA88JIU7_FICCA</name>
<keyword evidence="3" id="KW-1185">Reference proteome</keyword>
<organism evidence="2 3">
    <name type="scientific">Ficus carica</name>
    <name type="common">Common fig</name>
    <dbReference type="NCBI Taxonomy" id="3494"/>
    <lineage>
        <taxon>Eukaryota</taxon>
        <taxon>Viridiplantae</taxon>
        <taxon>Streptophyta</taxon>
        <taxon>Embryophyta</taxon>
        <taxon>Tracheophyta</taxon>
        <taxon>Spermatophyta</taxon>
        <taxon>Magnoliopsida</taxon>
        <taxon>eudicotyledons</taxon>
        <taxon>Gunneridae</taxon>
        <taxon>Pentapetalae</taxon>
        <taxon>rosids</taxon>
        <taxon>fabids</taxon>
        <taxon>Rosales</taxon>
        <taxon>Moraceae</taxon>
        <taxon>Ficeae</taxon>
        <taxon>Ficus</taxon>
    </lineage>
</organism>
<protein>
    <submittedName>
        <fullName evidence="2">Uncharacterized protein</fullName>
    </submittedName>
</protein>
<dbReference type="Proteomes" id="UP001187192">
    <property type="component" value="Unassembled WGS sequence"/>
</dbReference>
<feature type="region of interest" description="Disordered" evidence="1">
    <location>
        <begin position="17"/>
        <end position="37"/>
    </location>
</feature>
<evidence type="ECO:0000256" key="1">
    <source>
        <dbReference type="SAM" id="MobiDB-lite"/>
    </source>
</evidence>
<dbReference type="AlphaFoldDB" id="A0AA88JIU7"/>
<dbReference type="EMBL" id="BTGU01019799">
    <property type="protein sequence ID" value="GMN73942.1"/>
    <property type="molecule type" value="Genomic_DNA"/>
</dbReference>
<reference evidence="2" key="1">
    <citation type="submission" date="2023-07" db="EMBL/GenBank/DDBJ databases">
        <title>draft genome sequence of fig (Ficus carica).</title>
        <authorList>
            <person name="Takahashi T."/>
            <person name="Nishimura K."/>
        </authorList>
    </citation>
    <scope>NUCLEOTIDE SEQUENCE</scope>
</reference>
<feature type="non-terminal residue" evidence="2">
    <location>
        <position position="1"/>
    </location>
</feature>
<evidence type="ECO:0000313" key="2">
    <source>
        <dbReference type="EMBL" id="GMN73942.1"/>
    </source>
</evidence>
<comment type="caution">
    <text evidence="2">The sequence shown here is derived from an EMBL/GenBank/DDBJ whole genome shotgun (WGS) entry which is preliminary data.</text>
</comment>
<proteinExistence type="predicted"/>